<dbReference type="PANTHER" id="PTHR38478:SF1">
    <property type="entry name" value="ZINC DEPENDENT METALLOPROTEASE DOMAIN LIPOPROTEIN"/>
    <property type="match status" value="1"/>
</dbReference>
<name>A0A285ZZJ8_9SPHI</name>
<dbReference type="OrthoDB" id="9776599at2"/>
<feature type="domain" description="DUF5117" evidence="2">
    <location>
        <begin position="116"/>
        <end position="312"/>
    </location>
</feature>
<dbReference type="Pfam" id="PF16313">
    <property type="entry name" value="DUF4953"/>
    <property type="match status" value="1"/>
</dbReference>
<evidence type="ECO:0000313" key="5">
    <source>
        <dbReference type="Proteomes" id="UP000219281"/>
    </source>
</evidence>
<dbReference type="CDD" id="cd04276">
    <property type="entry name" value="ZnMc_MMP_like_2"/>
    <property type="match status" value="1"/>
</dbReference>
<dbReference type="EMBL" id="OCMT01000002">
    <property type="protein sequence ID" value="SOD15072.1"/>
    <property type="molecule type" value="Genomic_DNA"/>
</dbReference>
<dbReference type="InterPro" id="IPR033413">
    <property type="entry name" value="DUF5117"/>
</dbReference>
<dbReference type="Pfam" id="PF17148">
    <property type="entry name" value="DUF5117"/>
    <property type="match status" value="1"/>
</dbReference>
<sequence length="857" mass="96461">MNLEFKIQKSTKLLLVVGCMLLANLSACSIFKKSKKKTAPAATTAAAKPKADSTKTAIKPYAEIITKKAITQKGLFTVHKIADKYFFEIENRLLKKDILAVTRLSKSTPGAGNYGGEQLGARVIYWEKGPANKLFLKVSSSMSLVDSTDMIAKAVASSNIDPIFAAFPIKAFGKDSASIVIDVTDFLISENPLTAFEASAKRSYNLAAQMADRSYIESVKSFPINTEIRSIRTYTATPPTGPGSPTLLAAREAGVVTLGINCSFVGLPEKPMRKRIYDPRVGFFASAMYKYSDEQQKVKTDAYVHRWRLEPKEEDIEKFKRGELVEPKKQIVYYIDPATPKKWRPFLIAGVNDWQKAFEQAGFKNAIVGKEWPEADTTMSLEDARFSVIRYFASPQQNAYGPNIADPRSGEIIESHIGWYHNVMSLLRRWYMIQAGAVDKRARSYKFDDELMGQLIRFVSSHEIGHTLGLRHNMGASSATPVEKLRDKKWVEANGHTSSIMDYARFNYVAQPEDNIGDAGIFPRINDYDKWAIQWGYKPVLDQPDAAAEKKILDKWVIDSLKNRRLWFGGEGKDHDPRSQSEDLGDDAIKASLYGIKNLKRIVPQLNNWTKEEGEGYGNLREIYKEAVDQYSRYAYHVLKYLGGVMVTERSSDQPGAVYQAVSLAKQKEAIKFYNEQVFTTPTWLINKNILNKIDPGFSFNAVQMVQQGIIASVTSQSRLYRMMVNQRDNGKGSYSPREWLNDLKSGIFTELKTGKPTDEYRRALQKMYVGSIITMYNKRFALQGSTDNILASVTPTDVLLYSNVKALAFAHLKDLRADIGKGAKSAKDEDSKIHFQYLKQMLDKIVNESPIPGLNY</sequence>
<feature type="domain" description="DUF5118" evidence="3">
    <location>
        <begin position="58"/>
        <end position="106"/>
    </location>
</feature>
<protein>
    <recommendedName>
        <fullName evidence="6">Zinc-dependent metalloprotease</fullName>
    </recommendedName>
</protein>
<proteinExistence type="predicted"/>
<evidence type="ECO:0008006" key="6">
    <source>
        <dbReference type="Google" id="ProtNLM"/>
    </source>
</evidence>
<dbReference type="RefSeq" id="WP_097131528.1">
    <property type="nucleotide sequence ID" value="NZ_OCMT01000002.1"/>
</dbReference>
<gene>
    <name evidence="4" type="ORF">SAMN06297358_2045</name>
</gene>
<reference evidence="5" key="1">
    <citation type="submission" date="2017-09" db="EMBL/GenBank/DDBJ databases">
        <authorList>
            <person name="Varghese N."/>
            <person name="Submissions S."/>
        </authorList>
    </citation>
    <scope>NUCLEOTIDE SEQUENCE [LARGE SCALE GENOMIC DNA]</scope>
    <source>
        <strain evidence="5">CGMCC 1.12803</strain>
    </source>
</reference>
<dbReference type="Gene3D" id="3.40.390.10">
    <property type="entry name" value="Collagenase (Catalytic Domain)"/>
    <property type="match status" value="1"/>
</dbReference>
<accession>A0A285ZZJ8</accession>
<dbReference type="PANTHER" id="PTHR38478">
    <property type="entry name" value="PEPTIDASE M1A AND M12B"/>
    <property type="match status" value="1"/>
</dbReference>
<evidence type="ECO:0000259" key="1">
    <source>
        <dbReference type="Pfam" id="PF16313"/>
    </source>
</evidence>
<evidence type="ECO:0000259" key="3">
    <source>
        <dbReference type="Pfam" id="PF17162"/>
    </source>
</evidence>
<dbReference type="InterPro" id="IPR032534">
    <property type="entry name" value="EcxA_zinc-bd"/>
</dbReference>
<organism evidence="4 5">
    <name type="scientific">Pedobacter xixiisoli</name>
    <dbReference type="NCBI Taxonomy" id="1476464"/>
    <lineage>
        <taxon>Bacteria</taxon>
        <taxon>Pseudomonadati</taxon>
        <taxon>Bacteroidota</taxon>
        <taxon>Sphingobacteriia</taxon>
        <taxon>Sphingobacteriales</taxon>
        <taxon>Sphingobacteriaceae</taxon>
        <taxon>Pedobacter</taxon>
    </lineage>
</organism>
<dbReference type="Proteomes" id="UP000219281">
    <property type="component" value="Unassembled WGS sequence"/>
</dbReference>
<dbReference type="InterPro" id="IPR024079">
    <property type="entry name" value="MetalloPept_cat_dom_sf"/>
</dbReference>
<keyword evidence="5" id="KW-1185">Reference proteome</keyword>
<dbReference type="SUPFAM" id="SSF55486">
    <property type="entry name" value="Metalloproteases ('zincins'), catalytic domain"/>
    <property type="match status" value="1"/>
</dbReference>
<feature type="domain" description="EcxA zinc-binding" evidence="1">
    <location>
        <begin position="446"/>
        <end position="753"/>
    </location>
</feature>
<dbReference type="InterPro" id="IPR034032">
    <property type="entry name" value="Zn_MMP-like_bac"/>
</dbReference>
<dbReference type="InterPro" id="IPR033428">
    <property type="entry name" value="DUF5118"/>
</dbReference>
<dbReference type="AlphaFoldDB" id="A0A285ZZJ8"/>
<dbReference type="Pfam" id="PF17162">
    <property type="entry name" value="DUF5118"/>
    <property type="match status" value="1"/>
</dbReference>
<evidence type="ECO:0000259" key="2">
    <source>
        <dbReference type="Pfam" id="PF17148"/>
    </source>
</evidence>
<dbReference type="GO" id="GO:0008237">
    <property type="term" value="F:metallopeptidase activity"/>
    <property type="evidence" value="ECO:0007669"/>
    <property type="project" value="InterPro"/>
</dbReference>
<evidence type="ECO:0000313" key="4">
    <source>
        <dbReference type="EMBL" id="SOD15072.1"/>
    </source>
</evidence>